<dbReference type="STRING" id="688867.SAMN05660236_3901"/>
<evidence type="ECO:0000313" key="3">
    <source>
        <dbReference type="Proteomes" id="UP000190961"/>
    </source>
</evidence>
<reference evidence="2 3" key="1">
    <citation type="submission" date="2017-02" db="EMBL/GenBank/DDBJ databases">
        <authorList>
            <person name="Peterson S.W."/>
        </authorList>
    </citation>
    <scope>NUCLEOTIDE SEQUENCE [LARGE SCALE GENOMIC DNA]</scope>
    <source>
        <strain evidence="2 3">DSM 25262</strain>
    </source>
</reference>
<dbReference type="Proteomes" id="UP000190961">
    <property type="component" value="Unassembled WGS sequence"/>
</dbReference>
<dbReference type="RefSeq" id="WP_079688411.1">
    <property type="nucleotide sequence ID" value="NZ_FUZU01000002.1"/>
</dbReference>
<dbReference type="AlphaFoldDB" id="A0A1T5LTH5"/>
<keyword evidence="1" id="KW-0732">Signal</keyword>
<proteinExistence type="predicted"/>
<evidence type="ECO:0000313" key="2">
    <source>
        <dbReference type="EMBL" id="SKC79276.1"/>
    </source>
</evidence>
<gene>
    <name evidence="2" type="ORF">SAMN05660236_3901</name>
</gene>
<feature type="signal peptide" evidence="1">
    <location>
        <begin position="1"/>
        <end position="21"/>
    </location>
</feature>
<keyword evidence="3" id="KW-1185">Reference proteome</keyword>
<organism evidence="2 3">
    <name type="scientific">Ohtaekwangia koreensis</name>
    <dbReference type="NCBI Taxonomy" id="688867"/>
    <lineage>
        <taxon>Bacteria</taxon>
        <taxon>Pseudomonadati</taxon>
        <taxon>Bacteroidota</taxon>
        <taxon>Cytophagia</taxon>
        <taxon>Cytophagales</taxon>
        <taxon>Fulvivirgaceae</taxon>
        <taxon>Ohtaekwangia</taxon>
    </lineage>
</organism>
<feature type="chain" id="PRO_5012707723" evidence="1">
    <location>
        <begin position="22"/>
        <end position="239"/>
    </location>
</feature>
<protein>
    <submittedName>
        <fullName evidence="2">Uncharacterized protein</fullName>
    </submittedName>
</protein>
<name>A0A1T5LTH5_9BACT</name>
<dbReference type="OrthoDB" id="759189at2"/>
<sequence length="239" mass="26745">MKIRFVGLSLLILLTDLSANAQSVVGDLPGKGLDIQTGPGGFVTQLPLAPAETKGDVYLNSDWAVADIKIFNQQGELKQVPIRIDLKANEVEINTQNQVKILSGIKVDRILITNNKTGSIDKYINAKKYKLNGVSANGFVKVLDSAKWQLFVKPQLKLVQSNYVAALDAGDRNDKWVKEEVYFFSKDSNLYQVYSSTKKFSQQFGENANKVQGFIKTNKLNLKNYKDLFGLFNYLNENI</sequence>
<evidence type="ECO:0000256" key="1">
    <source>
        <dbReference type="SAM" id="SignalP"/>
    </source>
</evidence>
<accession>A0A1T5LTH5</accession>
<dbReference type="EMBL" id="FUZU01000002">
    <property type="protein sequence ID" value="SKC79276.1"/>
    <property type="molecule type" value="Genomic_DNA"/>
</dbReference>